<keyword evidence="1" id="KW-0547">Nucleotide-binding</keyword>
<evidence type="ECO:0000313" key="2">
    <source>
        <dbReference type="Proteomes" id="UP001150581"/>
    </source>
</evidence>
<keyword evidence="2" id="KW-1185">Reference proteome</keyword>
<dbReference type="Proteomes" id="UP001150581">
    <property type="component" value="Unassembled WGS sequence"/>
</dbReference>
<feature type="non-terminal residue" evidence="1">
    <location>
        <position position="1725"/>
    </location>
</feature>
<proteinExistence type="predicted"/>
<gene>
    <name evidence="1" type="primary">SEN1_1</name>
    <name evidence="1" type="ORF">LPJ66_008720</name>
</gene>
<keyword evidence="1" id="KW-0067">ATP-binding</keyword>
<organism evidence="1 2">
    <name type="scientific">Kickxella alabastrina</name>
    <dbReference type="NCBI Taxonomy" id="61397"/>
    <lineage>
        <taxon>Eukaryota</taxon>
        <taxon>Fungi</taxon>
        <taxon>Fungi incertae sedis</taxon>
        <taxon>Zoopagomycota</taxon>
        <taxon>Kickxellomycotina</taxon>
        <taxon>Kickxellomycetes</taxon>
        <taxon>Kickxellales</taxon>
        <taxon>Kickxellaceae</taxon>
        <taxon>Kickxella</taxon>
    </lineage>
</organism>
<dbReference type="EMBL" id="JANBPG010001819">
    <property type="protein sequence ID" value="KAJ1888148.1"/>
    <property type="molecule type" value="Genomic_DNA"/>
</dbReference>
<reference evidence="1" key="1">
    <citation type="submission" date="2022-07" db="EMBL/GenBank/DDBJ databases">
        <title>Phylogenomic reconstructions and comparative analyses of Kickxellomycotina fungi.</title>
        <authorList>
            <person name="Reynolds N.K."/>
            <person name="Stajich J.E."/>
            <person name="Barry K."/>
            <person name="Grigoriev I.V."/>
            <person name="Crous P."/>
            <person name="Smith M.E."/>
        </authorList>
    </citation>
    <scope>NUCLEOTIDE SEQUENCE</scope>
    <source>
        <strain evidence="1">Benny 63K</strain>
    </source>
</reference>
<keyword evidence="1" id="KW-0378">Hydrolase</keyword>
<keyword evidence="1" id="KW-0347">Helicase</keyword>
<comment type="caution">
    <text evidence="1">The sequence shown here is derived from an EMBL/GenBank/DDBJ whole genome shotgun (WGS) entry which is preliminary data.</text>
</comment>
<protein>
    <submittedName>
        <fullName evidence="1">DEAD-box type RNA helicase</fullName>
    </submittedName>
</protein>
<sequence length="1725" mass="189027">MGNVLLPGFITLCFSGDSKIRTWAWRSIKLATNKNVQTPVASVLLIFAGVLRMLAGRLDPANPYAVAKKSIEGMASITFEFSADDIWRGLRVVLGRLTAKVKEGVIEQLDGFPTIVCKALLGIEGAEFIDAIRAFSDVISAADRSEIWPRVAQAMFCTPKDFVQLIINHPAVRDKFHAGDTTAEYSDAMLETQNRHLRPVLEWVTPLIGSLALPQDAPAVVALLNGLLFTIRQDSTVPLANLALAVHTAIAIVKHCFKLPTVEKFDEFGVFVLGDFLNKNLGTIVGIAQGQDPLSQSEMLITRAEELIDTMLREDLDITYDAFCQISVTAQSIRDNPAVLEEHDFEDPSTVPTLIQFPELWAAVLQNPHNTNVVNRALFAASYLILFDPLPADLTRHLPPLWRKSYARFERKRDAIADMAKQLLQILADSLDSVDAETRMEFEREALATQLRCLVSPARSIHAVVLRILRINLLESGDGGGLESSEDSAGGGRSISELGDAERDMVCYELFNRHHEHFVDCLAGISNDCKILVNFSRPAYTCAANVALLARSSISAASGLIDPGSSEAMARLFFAFCGLLASILKASSENAIQIDNRSIYMDSVLVVFQTVYNMLNAVEFSNFVRLVKGSKQLNETEAIDALSNCVAQMFTYLEGDDELHVASGIIKTFGLVASGLAATPGTSMLYPVETVQGLISGRTGRLSTELRTLLRSITSQSVWEPRSISISKTKSVRIIIDDDEDAFAAMNDYDLSDILGNLDDEEQLQAEPRKGSEPALLPDRQQSVCPAYESAPTPVMKPVYQPSTAPAEGTSRASMYALPAASADVGRGVESLDISKAPTKESDDDVREIQWTAEDALISVRRKQSSMDYWFGKPKSGGSLTSQLSQSKAAAVAAAAKPRAGSTTSAATLSSTRSKKPPGGGLLGQMRSNFAKERQGLALNLPKTTPAVPKQIVQAPRAMATVSVDRWAEDRFSQTSAPPKVQPPMYVRNVSKAAIIELEKENGTKSIELIESGDSDSASSSDEEDGSADKRGGGLAGLIKIAKAPVKEIPARRMKLLPLLGGAHGVAFGSIGGGSVFFDQQARDRAVAERKAKARLMPSMSKLHTQMLEWQYDESGDIPPQMRKSDICRIPDRFNDCDQYINILEPLLLLESWAQFQRAKEETLSSDIGEATLESRMSMDAFQEITYNLGLADMKELSENDILVFAESMEREKRKFQGIPAIGKSAGATANNNGSGGNRQFAGRKTFLAMVKSRTFKRDGGQVVVRVYFEGARLATFLNILVLKSTWSFLKLFSITPIHREYAALRSLPYLNEQLVEKILQPHRSNVGQVLSRTEVQKCMKTHALNQPQAEAVTAAIKRDNGFTLIQGPPGTGKTKTILGLAGALLSMAKQNARREALNADPSDYTSSVAPKTNNKLLICAPSNAAVDEIVKRLKCGIRNDDGRTFFPRVVRVGQSDSISSTVRDTTLDFLLDKALNAFSGGGDSNSITEDKGISDSQSSMLLEIAGRSRREGKIVTQAVSAKQDQRTAMDSQQNLRREVNETMAEIESLNEKMTKVESSDISTMLGLRETLHQAHQKKRALYQKLDNERARVREATRTMDATKHKVRLQILQKTDILCCTLSGSGHEILTTLNCTFDTVIIDEAAQSIELSCLIPLKYGCERCILVGDPNQLPPTVLSQTAAQYMYNQSMFVRIQKNSPQSVSLLSIQYRMHPEISVFPSRLFY</sequence>
<name>A0ACC1I5U7_9FUNG</name>
<accession>A0ACC1I5U7</accession>
<evidence type="ECO:0000313" key="1">
    <source>
        <dbReference type="EMBL" id="KAJ1888148.1"/>
    </source>
</evidence>